<keyword evidence="4" id="KW-0052">Apoplast</keyword>
<name>A0A2R6QRN3_ACTCC</name>
<dbReference type="OMA" id="HDKLYVM"/>
<keyword evidence="3 4" id="KW-0964">Secreted</keyword>
<dbReference type="EMBL" id="NKQK01000013">
    <property type="protein sequence ID" value="PSS13781.1"/>
    <property type="molecule type" value="Genomic_DNA"/>
</dbReference>
<evidence type="ECO:0000256" key="1">
    <source>
        <dbReference type="ARBA" id="ARBA00010746"/>
    </source>
</evidence>
<comment type="subunit">
    <text evidence="2 4">Homodimer.</text>
</comment>
<comment type="similarity">
    <text evidence="1 4">Belongs to the plant dirigent protein family.</text>
</comment>
<evidence type="ECO:0000256" key="3">
    <source>
        <dbReference type="ARBA" id="ARBA00022525"/>
    </source>
</evidence>
<dbReference type="InterPro" id="IPR044859">
    <property type="entry name" value="Allene_oxi_cyc_Dirigent"/>
</dbReference>
<dbReference type="Gene3D" id="2.40.480.10">
    <property type="entry name" value="Allene oxide cyclase-like"/>
    <property type="match status" value="1"/>
</dbReference>
<dbReference type="InParanoid" id="A0A2R6QRN3"/>
<reference evidence="5 6" key="1">
    <citation type="submission" date="2017-07" db="EMBL/GenBank/DDBJ databases">
        <title>An improved, manually edited Actinidia chinensis var. chinensis (kiwifruit) genome highlights the challenges associated with draft genomes and gene prediction in plants.</title>
        <authorList>
            <person name="Pilkington S."/>
            <person name="Crowhurst R."/>
            <person name="Hilario E."/>
            <person name="Nardozza S."/>
            <person name="Fraser L."/>
            <person name="Peng Y."/>
            <person name="Gunaseelan K."/>
            <person name="Simpson R."/>
            <person name="Tahir J."/>
            <person name="Deroles S."/>
            <person name="Templeton K."/>
            <person name="Luo Z."/>
            <person name="Davy M."/>
            <person name="Cheng C."/>
            <person name="Mcneilage M."/>
            <person name="Scaglione D."/>
            <person name="Liu Y."/>
            <person name="Zhang Q."/>
            <person name="Datson P."/>
            <person name="De Silva N."/>
            <person name="Gardiner S."/>
            <person name="Bassett H."/>
            <person name="Chagne D."/>
            <person name="Mccallum J."/>
            <person name="Dzierzon H."/>
            <person name="Deng C."/>
            <person name="Wang Y.-Y."/>
            <person name="Barron N."/>
            <person name="Manako K."/>
            <person name="Bowen J."/>
            <person name="Foster T."/>
            <person name="Erridge Z."/>
            <person name="Tiffin H."/>
            <person name="Waite C."/>
            <person name="Davies K."/>
            <person name="Grierson E."/>
            <person name="Laing W."/>
            <person name="Kirk R."/>
            <person name="Chen X."/>
            <person name="Wood M."/>
            <person name="Montefiori M."/>
            <person name="Brummell D."/>
            <person name="Schwinn K."/>
            <person name="Catanach A."/>
            <person name="Fullerton C."/>
            <person name="Li D."/>
            <person name="Meiyalaghan S."/>
            <person name="Nieuwenhuizen N."/>
            <person name="Read N."/>
            <person name="Prakash R."/>
            <person name="Hunter D."/>
            <person name="Zhang H."/>
            <person name="Mckenzie M."/>
            <person name="Knabel M."/>
            <person name="Harris A."/>
            <person name="Allan A."/>
            <person name="Chen A."/>
            <person name="Janssen B."/>
            <person name="Plunkett B."/>
            <person name="Dwamena C."/>
            <person name="Voogd C."/>
            <person name="Leif D."/>
            <person name="Lafferty D."/>
            <person name="Souleyre E."/>
            <person name="Varkonyi-Gasic E."/>
            <person name="Gambi F."/>
            <person name="Hanley J."/>
            <person name="Yao J.-L."/>
            <person name="Cheung J."/>
            <person name="David K."/>
            <person name="Warren B."/>
            <person name="Marsh K."/>
            <person name="Snowden K."/>
            <person name="Lin-Wang K."/>
            <person name="Brian L."/>
            <person name="Martinez-Sanchez M."/>
            <person name="Wang M."/>
            <person name="Ileperuma N."/>
            <person name="Macnee N."/>
            <person name="Campin R."/>
            <person name="Mcatee P."/>
            <person name="Drummond R."/>
            <person name="Espley R."/>
            <person name="Ireland H."/>
            <person name="Wu R."/>
            <person name="Atkinson R."/>
            <person name="Karunairetnam S."/>
            <person name="Bulley S."/>
            <person name="Chunkath S."/>
            <person name="Hanley Z."/>
            <person name="Storey R."/>
            <person name="Thrimawithana A."/>
            <person name="Thomson S."/>
            <person name="David C."/>
            <person name="Testolin R."/>
        </authorList>
    </citation>
    <scope>NUCLEOTIDE SEQUENCE [LARGE SCALE GENOMIC DNA]</scope>
    <source>
        <strain evidence="6">cv. Red5</strain>
        <tissue evidence="5">Young leaf</tissue>
    </source>
</reference>
<organism evidence="5 6">
    <name type="scientific">Actinidia chinensis var. chinensis</name>
    <name type="common">Chinese soft-hair kiwi</name>
    <dbReference type="NCBI Taxonomy" id="1590841"/>
    <lineage>
        <taxon>Eukaryota</taxon>
        <taxon>Viridiplantae</taxon>
        <taxon>Streptophyta</taxon>
        <taxon>Embryophyta</taxon>
        <taxon>Tracheophyta</taxon>
        <taxon>Spermatophyta</taxon>
        <taxon>Magnoliopsida</taxon>
        <taxon>eudicotyledons</taxon>
        <taxon>Gunneridae</taxon>
        <taxon>Pentapetalae</taxon>
        <taxon>asterids</taxon>
        <taxon>Ericales</taxon>
        <taxon>Actinidiaceae</taxon>
        <taxon>Actinidia</taxon>
    </lineage>
</organism>
<accession>A0A2R6QRN3</accession>
<dbReference type="GO" id="GO:0009699">
    <property type="term" value="P:phenylpropanoid biosynthetic process"/>
    <property type="evidence" value="ECO:0007669"/>
    <property type="project" value="UniProtKB-ARBA"/>
</dbReference>
<dbReference type="Gramene" id="PSS13781">
    <property type="protein sequence ID" value="PSS13781"/>
    <property type="gene ID" value="CEY00_Acc14392"/>
</dbReference>
<evidence type="ECO:0000313" key="6">
    <source>
        <dbReference type="Proteomes" id="UP000241394"/>
    </source>
</evidence>
<dbReference type="InterPro" id="IPR004265">
    <property type="entry name" value="Dirigent"/>
</dbReference>
<evidence type="ECO:0000313" key="5">
    <source>
        <dbReference type="EMBL" id="PSS13781.1"/>
    </source>
</evidence>
<dbReference type="PANTHER" id="PTHR21495">
    <property type="entry name" value="NUCLEOPORIN-RELATED"/>
    <property type="match status" value="1"/>
</dbReference>
<dbReference type="OrthoDB" id="1864232at2759"/>
<dbReference type="GO" id="GO:0048046">
    <property type="term" value="C:apoplast"/>
    <property type="evidence" value="ECO:0007669"/>
    <property type="project" value="UniProtKB-SubCell"/>
</dbReference>
<sequence length="187" mass="20638">MAKTTPTLIGILIFSLVILGKSHTFSRNLRQKELKREKLTHLHFYFHDILSSNHPTAIQVIKAASTTYSTSPIGFGSMVVMDDQLTLGPEPNSKEVGRAQGIYTAAQRIVPGLLMVLNFAFSEGKYNGSSLSVLGRNTVLSAVREMPVIGGSGIFRFSRGYALARTYWSNVTTGNAVVEYNVYVFHY</sequence>
<keyword evidence="6" id="KW-1185">Reference proteome</keyword>
<proteinExistence type="inferred from homology"/>
<evidence type="ECO:0000256" key="4">
    <source>
        <dbReference type="RuleBase" id="RU363099"/>
    </source>
</evidence>
<comment type="function">
    <text evidence="4">Dirigent proteins impart stereoselectivity on the phenoxy radical-coupling reaction, yielding optically active lignans from two molecules of coniferyl alcohol in the biosynthesis of lignans, flavonolignans, and alkaloids and thus plays a central role in plant secondary metabolism.</text>
</comment>
<dbReference type="STRING" id="1590841.A0A2R6QRN3"/>
<reference evidence="6" key="2">
    <citation type="journal article" date="2018" name="BMC Genomics">
        <title>A manually annotated Actinidia chinensis var. chinensis (kiwifruit) genome highlights the challenges associated with draft genomes and gene prediction in plants.</title>
        <authorList>
            <person name="Pilkington S.M."/>
            <person name="Crowhurst R."/>
            <person name="Hilario E."/>
            <person name="Nardozza S."/>
            <person name="Fraser L."/>
            <person name="Peng Y."/>
            <person name="Gunaseelan K."/>
            <person name="Simpson R."/>
            <person name="Tahir J."/>
            <person name="Deroles S.C."/>
            <person name="Templeton K."/>
            <person name="Luo Z."/>
            <person name="Davy M."/>
            <person name="Cheng C."/>
            <person name="McNeilage M."/>
            <person name="Scaglione D."/>
            <person name="Liu Y."/>
            <person name="Zhang Q."/>
            <person name="Datson P."/>
            <person name="De Silva N."/>
            <person name="Gardiner S.E."/>
            <person name="Bassett H."/>
            <person name="Chagne D."/>
            <person name="McCallum J."/>
            <person name="Dzierzon H."/>
            <person name="Deng C."/>
            <person name="Wang Y.Y."/>
            <person name="Barron L."/>
            <person name="Manako K."/>
            <person name="Bowen J."/>
            <person name="Foster T.M."/>
            <person name="Erridge Z.A."/>
            <person name="Tiffin H."/>
            <person name="Waite C.N."/>
            <person name="Davies K.M."/>
            <person name="Grierson E.P."/>
            <person name="Laing W.A."/>
            <person name="Kirk R."/>
            <person name="Chen X."/>
            <person name="Wood M."/>
            <person name="Montefiori M."/>
            <person name="Brummell D.A."/>
            <person name="Schwinn K.E."/>
            <person name="Catanach A."/>
            <person name="Fullerton C."/>
            <person name="Li D."/>
            <person name="Meiyalaghan S."/>
            <person name="Nieuwenhuizen N."/>
            <person name="Read N."/>
            <person name="Prakash R."/>
            <person name="Hunter D."/>
            <person name="Zhang H."/>
            <person name="McKenzie M."/>
            <person name="Knabel M."/>
            <person name="Harris A."/>
            <person name="Allan A.C."/>
            <person name="Gleave A."/>
            <person name="Chen A."/>
            <person name="Janssen B.J."/>
            <person name="Plunkett B."/>
            <person name="Ampomah-Dwamena C."/>
            <person name="Voogd C."/>
            <person name="Leif D."/>
            <person name="Lafferty D."/>
            <person name="Souleyre E.J.F."/>
            <person name="Varkonyi-Gasic E."/>
            <person name="Gambi F."/>
            <person name="Hanley J."/>
            <person name="Yao J.L."/>
            <person name="Cheung J."/>
            <person name="David K.M."/>
            <person name="Warren B."/>
            <person name="Marsh K."/>
            <person name="Snowden K.C."/>
            <person name="Lin-Wang K."/>
            <person name="Brian L."/>
            <person name="Martinez-Sanchez M."/>
            <person name="Wang M."/>
            <person name="Ileperuma N."/>
            <person name="Macnee N."/>
            <person name="Campin R."/>
            <person name="McAtee P."/>
            <person name="Drummond R.S.M."/>
            <person name="Espley R.V."/>
            <person name="Ireland H.S."/>
            <person name="Wu R."/>
            <person name="Atkinson R.G."/>
            <person name="Karunairetnam S."/>
            <person name="Bulley S."/>
            <person name="Chunkath S."/>
            <person name="Hanley Z."/>
            <person name="Storey R."/>
            <person name="Thrimawithana A.H."/>
            <person name="Thomson S."/>
            <person name="David C."/>
            <person name="Testolin R."/>
            <person name="Huang H."/>
            <person name="Hellens R.P."/>
            <person name="Schaffer R.J."/>
        </authorList>
    </citation>
    <scope>NUCLEOTIDE SEQUENCE [LARGE SCALE GENOMIC DNA]</scope>
    <source>
        <strain evidence="6">cv. Red5</strain>
    </source>
</reference>
<comment type="subcellular location">
    <subcellularLocation>
        <location evidence="4">Secreted</location>
        <location evidence="4">Extracellular space</location>
        <location evidence="4">Apoplast</location>
    </subcellularLocation>
</comment>
<gene>
    <name evidence="5" type="ORF">CEY00_Acc14392</name>
</gene>
<dbReference type="AlphaFoldDB" id="A0A2R6QRN3"/>
<dbReference type="Pfam" id="PF03018">
    <property type="entry name" value="Dirigent"/>
    <property type="match status" value="1"/>
</dbReference>
<protein>
    <recommendedName>
        <fullName evidence="4">Dirigent protein</fullName>
    </recommendedName>
</protein>
<evidence type="ECO:0000256" key="2">
    <source>
        <dbReference type="ARBA" id="ARBA00011738"/>
    </source>
</evidence>
<dbReference type="Proteomes" id="UP000241394">
    <property type="component" value="Chromosome LG13"/>
</dbReference>
<comment type="caution">
    <text evidence="5">The sequence shown here is derived from an EMBL/GenBank/DDBJ whole genome shotgun (WGS) entry which is preliminary data.</text>
</comment>
<dbReference type="FunCoup" id="A0A2R6QRN3">
    <property type="interactions" value="64"/>
</dbReference>